<organism evidence="3 4">
    <name type="scientific">Hymenobacter guriensis</name>
    <dbReference type="NCBI Taxonomy" id="2793065"/>
    <lineage>
        <taxon>Bacteria</taxon>
        <taxon>Pseudomonadati</taxon>
        <taxon>Bacteroidota</taxon>
        <taxon>Cytophagia</taxon>
        <taxon>Cytophagales</taxon>
        <taxon>Hymenobacteraceae</taxon>
        <taxon>Hymenobacter</taxon>
    </lineage>
</organism>
<accession>A0ABS0L419</accession>
<evidence type="ECO:0000256" key="2">
    <source>
        <dbReference type="SAM" id="SignalP"/>
    </source>
</evidence>
<keyword evidence="4" id="KW-1185">Reference proteome</keyword>
<evidence type="ECO:0000313" key="3">
    <source>
        <dbReference type="EMBL" id="MBG8554874.1"/>
    </source>
</evidence>
<feature type="compositionally biased region" description="Pro residues" evidence="1">
    <location>
        <begin position="60"/>
        <end position="69"/>
    </location>
</feature>
<dbReference type="Proteomes" id="UP000601099">
    <property type="component" value="Unassembled WGS sequence"/>
</dbReference>
<feature type="chain" id="PRO_5045912294" evidence="2">
    <location>
        <begin position="24"/>
        <end position="84"/>
    </location>
</feature>
<feature type="region of interest" description="Disordered" evidence="1">
    <location>
        <begin position="43"/>
        <end position="84"/>
    </location>
</feature>
<dbReference type="EMBL" id="JADWYK010000009">
    <property type="protein sequence ID" value="MBG8554874.1"/>
    <property type="molecule type" value="Genomic_DNA"/>
</dbReference>
<feature type="signal peptide" evidence="2">
    <location>
        <begin position="1"/>
        <end position="23"/>
    </location>
</feature>
<gene>
    <name evidence="3" type="ORF">I5L79_15060</name>
</gene>
<reference evidence="3 4" key="1">
    <citation type="submission" date="2020-11" db="EMBL/GenBank/DDBJ databases">
        <title>Hymenobacter sp.</title>
        <authorList>
            <person name="Kim M.K."/>
        </authorList>
    </citation>
    <scope>NUCLEOTIDE SEQUENCE [LARGE SCALE GENOMIC DNA]</scope>
    <source>
        <strain evidence="3 4">BT594</strain>
    </source>
</reference>
<keyword evidence="2" id="KW-0732">Signal</keyword>
<dbReference type="RefSeq" id="WP_196955891.1">
    <property type="nucleotide sequence ID" value="NZ_JADWYK010000009.1"/>
</dbReference>
<protein>
    <submittedName>
        <fullName evidence="3">Uncharacterized protein</fullName>
    </submittedName>
</protein>
<sequence>MHTLYRFLLLLALLLISHFSSRAQGLAPASKVTITGFGDPEPASPPAWALAKLHESSSPPAEPASPPATPDTVMLPVKPEQKKQ</sequence>
<comment type="caution">
    <text evidence="3">The sequence shown here is derived from an EMBL/GenBank/DDBJ whole genome shotgun (WGS) entry which is preliminary data.</text>
</comment>
<name>A0ABS0L419_9BACT</name>
<evidence type="ECO:0000256" key="1">
    <source>
        <dbReference type="SAM" id="MobiDB-lite"/>
    </source>
</evidence>
<proteinExistence type="predicted"/>
<evidence type="ECO:0000313" key="4">
    <source>
        <dbReference type="Proteomes" id="UP000601099"/>
    </source>
</evidence>